<keyword evidence="4" id="KW-1185">Reference proteome</keyword>
<dbReference type="Pfam" id="PF01476">
    <property type="entry name" value="LysM"/>
    <property type="match status" value="1"/>
</dbReference>
<dbReference type="InterPro" id="IPR018392">
    <property type="entry name" value="LysM"/>
</dbReference>
<dbReference type="Proteomes" id="UP001500221">
    <property type="component" value="Unassembled WGS sequence"/>
</dbReference>
<feature type="region of interest" description="Disordered" evidence="1">
    <location>
        <begin position="1"/>
        <end position="31"/>
    </location>
</feature>
<organism evidence="3 4">
    <name type="scientific">Nocardioides marinquilinus</name>
    <dbReference type="NCBI Taxonomy" id="1210400"/>
    <lineage>
        <taxon>Bacteria</taxon>
        <taxon>Bacillati</taxon>
        <taxon>Actinomycetota</taxon>
        <taxon>Actinomycetes</taxon>
        <taxon>Propionibacteriales</taxon>
        <taxon>Nocardioidaceae</taxon>
        <taxon>Nocardioides</taxon>
    </lineage>
</organism>
<gene>
    <name evidence="3" type="ORF">GCM10023340_15840</name>
</gene>
<protein>
    <recommendedName>
        <fullName evidence="2">LysM domain-containing protein</fullName>
    </recommendedName>
</protein>
<proteinExistence type="predicted"/>
<accession>A0ABP9PFQ6</accession>
<dbReference type="CDD" id="cd00118">
    <property type="entry name" value="LysM"/>
    <property type="match status" value="1"/>
</dbReference>
<comment type="caution">
    <text evidence="3">The sequence shown here is derived from an EMBL/GenBank/DDBJ whole genome shotgun (WGS) entry which is preliminary data.</text>
</comment>
<dbReference type="EMBL" id="BAABKG010000002">
    <property type="protein sequence ID" value="GAA5145848.1"/>
    <property type="molecule type" value="Genomic_DNA"/>
</dbReference>
<dbReference type="Gene3D" id="3.10.350.10">
    <property type="entry name" value="LysM domain"/>
    <property type="match status" value="1"/>
</dbReference>
<evidence type="ECO:0000259" key="2">
    <source>
        <dbReference type="Pfam" id="PF01476"/>
    </source>
</evidence>
<evidence type="ECO:0000313" key="3">
    <source>
        <dbReference type="EMBL" id="GAA5145848.1"/>
    </source>
</evidence>
<evidence type="ECO:0000313" key="4">
    <source>
        <dbReference type="Proteomes" id="UP001500221"/>
    </source>
</evidence>
<evidence type="ECO:0000256" key="1">
    <source>
        <dbReference type="SAM" id="MobiDB-lite"/>
    </source>
</evidence>
<sequence length="129" mass="13444">MSTTYATRPVATARPVPASRSTRPTRPTRPAPVYRLTRRGRLAVVAATLLALAAIGLVFAAGSVATEQPEATETVVVAPGETLWGLASELVADGAVEGDVRDTMQHLVELNDLDSVSLAAGQRLQVPAS</sequence>
<reference evidence="4" key="1">
    <citation type="journal article" date="2019" name="Int. J. Syst. Evol. Microbiol.">
        <title>The Global Catalogue of Microorganisms (GCM) 10K type strain sequencing project: providing services to taxonomists for standard genome sequencing and annotation.</title>
        <authorList>
            <consortium name="The Broad Institute Genomics Platform"/>
            <consortium name="The Broad Institute Genome Sequencing Center for Infectious Disease"/>
            <person name="Wu L."/>
            <person name="Ma J."/>
        </authorList>
    </citation>
    <scope>NUCLEOTIDE SEQUENCE [LARGE SCALE GENOMIC DNA]</scope>
    <source>
        <strain evidence="4">JCM 18459</strain>
    </source>
</reference>
<dbReference type="RefSeq" id="WP_345456630.1">
    <property type="nucleotide sequence ID" value="NZ_BAABKG010000002.1"/>
</dbReference>
<dbReference type="InterPro" id="IPR036779">
    <property type="entry name" value="LysM_dom_sf"/>
</dbReference>
<name>A0ABP9PFQ6_9ACTN</name>
<feature type="compositionally biased region" description="Low complexity" evidence="1">
    <location>
        <begin position="13"/>
        <end position="25"/>
    </location>
</feature>
<feature type="domain" description="LysM" evidence="2">
    <location>
        <begin position="76"/>
        <end position="127"/>
    </location>
</feature>